<dbReference type="InterPro" id="IPR002052">
    <property type="entry name" value="DNA_methylase_N6_adenine_CS"/>
</dbReference>
<dbReference type="GO" id="GO:0008168">
    <property type="term" value="F:methyltransferase activity"/>
    <property type="evidence" value="ECO:0007669"/>
    <property type="project" value="UniProtKB-KW"/>
</dbReference>
<keyword evidence="3" id="KW-1185">Reference proteome</keyword>
<sequence length="854" mass="96108">MAEQLGLFSLLQQTEETHASCFKPAVLFEEELSESYPFLSYRLSPSRWVTHFDGSGDRAGRHIAAVNRLPAVRSRLIELLAKLREDAHPGLCDAWMAMATAQERLYLDYSGEGGLAVSPDLIRSQLTYIRDRQPSSSQRKALLSGLYALLGSEFPPAAASLAESLRSQARQFSFGEISAVRVDYFLEGLKTLEEEAAGKEIFEPAARRLNSDEGNGAYYSPEVFQHLLRLIPLSAIAGEEINVLEPNVGKGSLIRPMVHHPGFLIVANDLNPISAEIAEVTTMVDPEAIVFACREGRAIHPVRNCAVFKSHAFDLLTLLPDHLFDLLIANPPYTFDHPKSGFDRQLRAMGLSKGPQGFSLAAYTRQILPVKLREGGISILITSARSRNFKRTRHASGHVTHPMMILAITGQPFSENDAELVPVSMPAYVFDGEGIAEKRQIRAECFVSINVFLSSREANGKQTVFSECAIIRVHHEQLASFVDLCLSPSRWKSMERQLLGPSMRMLQSANLLRIFSRIKEALRNDLEAKRTSAKRRYDNEEADRHEKRIEEVNNQRFHQIGTFEELNEWLAGLSERWNIPVRKEIERTLRTNPLREIFAKKRKSASPASTVAADVKRVFRAVLSVSDRFFSRFYLLSAIYPALALREIAERHGPFDGVAFGGTHPTLKRTPYPFSMYLLKESEISELLETFPEEERKEVLAKMRERMRLLISHVAEFNAVGKTASEALNAAFGNSWRQDLVRGVLPQRRRIPPLLDSGNGLVEALARLLLNLVEQDAVKVREKNEALATFDLIERQEQYQRYLKDFNSGGLTEKRIGNLVRKTEELIAVMQKAQEILSGSRTAPGRKIRLQPVG</sequence>
<accession>A0A7X6DQ62</accession>
<organism evidence="2 3">
    <name type="scientific">Candidatus Manganitrophus noduliformans</name>
    <dbReference type="NCBI Taxonomy" id="2606439"/>
    <lineage>
        <taxon>Bacteria</taxon>
        <taxon>Pseudomonadati</taxon>
        <taxon>Nitrospirota</taxon>
        <taxon>Nitrospiria</taxon>
        <taxon>Candidatus Troglogloeales</taxon>
        <taxon>Candidatus Manganitrophaceae</taxon>
        <taxon>Candidatus Manganitrophus</taxon>
    </lineage>
</organism>
<protein>
    <submittedName>
        <fullName evidence="2">Class I SAM-dependent methyltransferase</fullName>
    </submittedName>
</protein>
<proteinExistence type="predicted"/>
<keyword evidence="2" id="KW-0489">Methyltransferase</keyword>
<dbReference type="InterPro" id="IPR029063">
    <property type="entry name" value="SAM-dependent_MTases_sf"/>
</dbReference>
<reference evidence="2 3" key="1">
    <citation type="journal article" date="2020" name="Nature">
        <title>Bacterial chemolithoautotrophy via manganese oxidation.</title>
        <authorList>
            <person name="Yu H."/>
            <person name="Leadbetter J.R."/>
        </authorList>
    </citation>
    <scope>NUCLEOTIDE SEQUENCE [LARGE SCALE GENOMIC DNA]</scope>
    <source>
        <strain evidence="2 3">Mn-1</strain>
    </source>
</reference>
<dbReference type="PROSITE" id="PS00092">
    <property type="entry name" value="N6_MTASE"/>
    <property type="match status" value="1"/>
</dbReference>
<dbReference type="SUPFAM" id="SSF53335">
    <property type="entry name" value="S-adenosyl-L-methionine-dependent methyltransferases"/>
    <property type="match status" value="1"/>
</dbReference>
<dbReference type="Proteomes" id="UP000534783">
    <property type="component" value="Unassembled WGS sequence"/>
</dbReference>
<keyword evidence="2" id="KW-0808">Transferase</keyword>
<dbReference type="RefSeq" id="WP_168059808.1">
    <property type="nucleotide sequence ID" value="NZ_VTOW01000002.1"/>
</dbReference>
<evidence type="ECO:0000313" key="3">
    <source>
        <dbReference type="Proteomes" id="UP000534783"/>
    </source>
</evidence>
<keyword evidence="1" id="KW-0175">Coiled coil</keyword>
<feature type="coiled-coil region" evidence="1">
    <location>
        <begin position="523"/>
        <end position="555"/>
    </location>
</feature>
<comment type="caution">
    <text evidence="2">The sequence shown here is derived from an EMBL/GenBank/DDBJ whole genome shotgun (WGS) entry which is preliminary data.</text>
</comment>
<evidence type="ECO:0000313" key="2">
    <source>
        <dbReference type="EMBL" id="NKE71297.1"/>
    </source>
</evidence>
<dbReference type="AlphaFoldDB" id="A0A7X6DQ62"/>
<dbReference type="EMBL" id="VTOW01000002">
    <property type="protein sequence ID" value="NKE71297.1"/>
    <property type="molecule type" value="Genomic_DNA"/>
</dbReference>
<dbReference type="GO" id="GO:0003676">
    <property type="term" value="F:nucleic acid binding"/>
    <property type="evidence" value="ECO:0007669"/>
    <property type="project" value="InterPro"/>
</dbReference>
<gene>
    <name evidence="2" type="ORF">MNODULE_11165</name>
</gene>
<name>A0A7X6DQ62_9BACT</name>
<dbReference type="CDD" id="cd02440">
    <property type="entry name" value="AdoMet_MTases"/>
    <property type="match status" value="1"/>
</dbReference>
<dbReference type="Gene3D" id="3.40.50.150">
    <property type="entry name" value="Vaccinia Virus protein VP39"/>
    <property type="match status" value="1"/>
</dbReference>
<dbReference type="GO" id="GO:0032259">
    <property type="term" value="P:methylation"/>
    <property type="evidence" value="ECO:0007669"/>
    <property type="project" value="UniProtKB-KW"/>
</dbReference>
<evidence type="ECO:0000256" key="1">
    <source>
        <dbReference type="SAM" id="Coils"/>
    </source>
</evidence>